<proteinExistence type="predicted"/>
<dbReference type="Proteomes" id="UP001341840">
    <property type="component" value="Unassembled WGS sequence"/>
</dbReference>
<protein>
    <submittedName>
        <fullName evidence="2">Uncharacterized protein</fullName>
    </submittedName>
</protein>
<keyword evidence="3" id="KW-1185">Reference proteome</keyword>
<dbReference type="EMBL" id="JASCZI010062406">
    <property type="protein sequence ID" value="MED6140458.1"/>
    <property type="molecule type" value="Genomic_DNA"/>
</dbReference>
<gene>
    <name evidence="2" type="ORF">PIB30_093413</name>
</gene>
<evidence type="ECO:0000313" key="2">
    <source>
        <dbReference type="EMBL" id="MED6140458.1"/>
    </source>
</evidence>
<feature type="region of interest" description="Disordered" evidence="1">
    <location>
        <begin position="130"/>
        <end position="159"/>
    </location>
</feature>
<accession>A0ABU6SXK5</accession>
<name>A0ABU6SXK5_9FABA</name>
<evidence type="ECO:0000256" key="1">
    <source>
        <dbReference type="SAM" id="MobiDB-lite"/>
    </source>
</evidence>
<sequence>MDVRRHDKRDWLDGDWRRSREAVRALFFREFERVRAVRHRISPGRENRPCLSSVQPSGSTVWKWFFGRRLQRINRTHFSWWSRFNLEEVIDRDGNYTSNGRDVIPLLRQSVQNPPAVGIPTGYPLNGDLNLGSFPRGVGDGGQNSPEAGAGTRAGDPRP</sequence>
<evidence type="ECO:0000313" key="3">
    <source>
        <dbReference type="Proteomes" id="UP001341840"/>
    </source>
</evidence>
<organism evidence="2 3">
    <name type="scientific">Stylosanthes scabra</name>
    <dbReference type="NCBI Taxonomy" id="79078"/>
    <lineage>
        <taxon>Eukaryota</taxon>
        <taxon>Viridiplantae</taxon>
        <taxon>Streptophyta</taxon>
        <taxon>Embryophyta</taxon>
        <taxon>Tracheophyta</taxon>
        <taxon>Spermatophyta</taxon>
        <taxon>Magnoliopsida</taxon>
        <taxon>eudicotyledons</taxon>
        <taxon>Gunneridae</taxon>
        <taxon>Pentapetalae</taxon>
        <taxon>rosids</taxon>
        <taxon>fabids</taxon>
        <taxon>Fabales</taxon>
        <taxon>Fabaceae</taxon>
        <taxon>Papilionoideae</taxon>
        <taxon>50 kb inversion clade</taxon>
        <taxon>dalbergioids sensu lato</taxon>
        <taxon>Dalbergieae</taxon>
        <taxon>Pterocarpus clade</taxon>
        <taxon>Stylosanthes</taxon>
    </lineage>
</organism>
<reference evidence="2 3" key="1">
    <citation type="journal article" date="2023" name="Plants (Basel)">
        <title>Bridging the Gap: Combining Genomics and Transcriptomics Approaches to Understand Stylosanthes scabra, an Orphan Legume from the Brazilian Caatinga.</title>
        <authorList>
            <person name="Ferreira-Neto J.R.C."/>
            <person name="da Silva M.D."/>
            <person name="Binneck E."/>
            <person name="de Melo N.F."/>
            <person name="da Silva R.H."/>
            <person name="de Melo A.L.T.M."/>
            <person name="Pandolfi V."/>
            <person name="Bustamante F.O."/>
            <person name="Brasileiro-Vidal A.C."/>
            <person name="Benko-Iseppon A.M."/>
        </authorList>
    </citation>
    <scope>NUCLEOTIDE SEQUENCE [LARGE SCALE GENOMIC DNA]</scope>
    <source>
        <tissue evidence="2">Leaves</tissue>
    </source>
</reference>
<comment type="caution">
    <text evidence="2">The sequence shown here is derived from an EMBL/GenBank/DDBJ whole genome shotgun (WGS) entry which is preliminary data.</text>
</comment>